<dbReference type="HAMAP" id="MF_00340">
    <property type="entry name" value="Ribosomal_bL32"/>
    <property type="match status" value="1"/>
</dbReference>
<proteinExistence type="inferred from homology"/>
<reference evidence="4" key="1">
    <citation type="journal article" date="2013" name="Genome Biol. Evol.">
        <title>Strikingly bacteria-like and gene-rich mitochondrial genomes throughout jakobid protists.</title>
        <authorList>
            <person name="Burger G."/>
            <person name="Gray M.W."/>
            <person name="Forget L."/>
            <person name="Lang B.F."/>
        </authorList>
    </citation>
    <scope>NUCLEOTIDE SEQUENCE</scope>
    <source>
        <strain evidence="4">ATCC PRA-185</strain>
    </source>
</reference>
<dbReference type="InterPro" id="IPR002677">
    <property type="entry name" value="Ribosomal_bL32"/>
</dbReference>
<keyword evidence="3" id="KW-0687">Ribonucleoprotein</keyword>
<keyword evidence="4" id="KW-0496">Mitochondrion</keyword>
<dbReference type="Pfam" id="PF01783">
    <property type="entry name" value="Ribosomal_L32p"/>
    <property type="match status" value="1"/>
</dbReference>
<organism evidence="4">
    <name type="scientific">Andalucia godoyi</name>
    <name type="common">Flagellate</name>
    <dbReference type="NCBI Taxonomy" id="505711"/>
    <lineage>
        <taxon>Eukaryota</taxon>
        <taxon>Discoba</taxon>
        <taxon>Jakobida</taxon>
        <taxon>Andalucina</taxon>
        <taxon>Andaluciidae</taxon>
        <taxon>Andalucia</taxon>
    </lineage>
</organism>
<comment type="similarity">
    <text evidence="1">Belongs to the bacterial ribosomal protein bL32 family.</text>
</comment>
<keyword evidence="2 4" id="KW-0689">Ribosomal protein</keyword>
<dbReference type="GO" id="GO:0003735">
    <property type="term" value="F:structural constituent of ribosome"/>
    <property type="evidence" value="ECO:0007669"/>
    <property type="project" value="InterPro"/>
</dbReference>
<dbReference type="RefSeq" id="YP_007890510.1">
    <property type="nucleotide sequence ID" value="NC_021124.1"/>
</dbReference>
<evidence type="ECO:0000256" key="3">
    <source>
        <dbReference type="ARBA" id="ARBA00023274"/>
    </source>
</evidence>
<geneLocation type="mitochondrion" evidence="4"/>
<dbReference type="EMBL" id="KC353352">
    <property type="protein sequence ID" value="AGH24004.1"/>
    <property type="molecule type" value="Genomic_DNA"/>
</dbReference>
<sequence length="48" mass="5433">MAVPKKKVSLRRRRIRRSITSSILQLIACKACGSMKKLHYACKNCGVK</sequence>
<dbReference type="GO" id="GO:0015934">
    <property type="term" value="C:large ribosomal subunit"/>
    <property type="evidence" value="ECO:0007669"/>
    <property type="project" value="InterPro"/>
</dbReference>
<accession>M4QBN7</accession>
<dbReference type="GO" id="GO:0006412">
    <property type="term" value="P:translation"/>
    <property type="evidence" value="ECO:0007669"/>
    <property type="project" value="InterPro"/>
</dbReference>
<name>M4QBN7_ANDGO</name>
<dbReference type="AlphaFoldDB" id="M4QBN7"/>
<dbReference type="GeneID" id="15332861"/>
<evidence type="ECO:0000313" key="4">
    <source>
        <dbReference type="EMBL" id="AGH24004.1"/>
    </source>
</evidence>
<dbReference type="NCBIfam" id="TIGR01031">
    <property type="entry name" value="rpmF_bact"/>
    <property type="match status" value="1"/>
</dbReference>
<gene>
    <name evidence="4" type="primary">rpl32</name>
</gene>
<evidence type="ECO:0000256" key="2">
    <source>
        <dbReference type="ARBA" id="ARBA00022980"/>
    </source>
</evidence>
<dbReference type="SUPFAM" id="SSF57829">
    <property type="entry name" value="Zn-binding ribosomal proteins"/>
    <property type="match status" value="1"/>
</dbReference>
<protein>
    <submittedName>
        <fullName evidence="4">Ribosomal protein L32</fullName>
    </submittedName>
</protein>
<dbReference type="InterPro" id="IPR011332">
    <property type="entry name" value="Ribosomal_zn-bd"/>
</dbReference>
<evidence type="ECO:0000256" key="1">
    <source>
        <dbReference type="ARBA" id="ARBA00008560"/>
    </source>
</evidence>